<evidence type="ECO:0000313" key="2">
    <source>
        <dbReference type="Proteomes" id="UP001195483"/>
    </source>
</evidence>
<comment type="caution">
    <text evidence="1">The sequence shown here is derived from an EMBL/GenBank/DDBJ whole genome shotgun (WGS) entry which is preliminary data.</text>
</comment>
<gene>
    <name evidence="1" type="ORF">CHS0354_005014</name>
</gene>
<keyword evidence="2" id="KW-1185">Reference proteome</keyword>
<reference evidence="1" key="3">
    <citation type="submission" date="2023-05" db="EMBL/GenBank/DDBJ databases">
        <authorList>
            <person name="Smith C.H."/>
        </authorList>
    </citation>
    <scope>NUCLEOTIDE SEQUENCE</scope>
    <source>
        <strain evidence="1">CHS0354</strain>
        <tissue evidence="1">Mantle</tissue>
    </source>
</reference>
<reference evidence="1" key="1">
    <citation type="journal article" date="2021" name="Genome Biol. Evol.">
        <title>A High-Quality Reference Genome for a Parasitic Bivalve with Doubly Uniparental Inheritance (Bivalvia: Unionida).</title>
        <authorList>
            <person name="Smith C.H."/>
        </authorList>
    </citation>
    <scope>NUCLEOTIDE SEQUENCE</scope>
    <source>
        <strain evidence="1">CHS0354</strain>
    </source>
</reference>
<protein>
    <submittedName>
        <fullName evidence="1">Uncharacterized protein</fullName>
    </submittedName>
</protein>
<evidence type="ECO:0000313" key="1">
    <source>
        <dbReference type="EMBL" id="KAK3597255.1"/>
    </source>
</evidence>
<dbReference type="Proteomes" id="UP001195483">
    <property type="component" value="Unassembled WGS sequence"/>
</dbReference>
<dbReference type="EMBL" id="JAEAOA010000363">
    <property type="protein sequence ID" value="KAK3597255.1"/>
    <property type="molecule type" value="Genomic_DNA"/>
</dbReference>
<name>A0AAE0W1X3_9BIVA</name>
<accession>A0AAE0W1X3</accession>
<organism evidence="1 2">
    <name type="scientific">Potamilus streckersoni</name>
    <dbReference type="NCBI Taxonomy" id="2493646"/>
    <lineage>
        <taxon>Eukaryota</taxon>
        <taxon>Metazoa</taxon>
        <taxon>Spiralia</taxon>
        <taxon>Lophotrochozoa</taxon>
        <taxon>Mollusca</taxon>
        <taxon>Bivalvia</taxon>
        <taxon>Autobranchia</taxon>
        <taxon>Heteroconchia</taxon>
        <taxon>Palaeoheterodonta</taxon>
        <taxon>Unionida</taxon>
        <taxon>Unionoidea</taxon>
        <taxon>Unionidae</taxon>
        <taxon>Ambleminae</taxon>
        <taxon>Lampsilini</taxon>
        <taxon>Potamilus</taxon>
    </lineage>
</organism>
<sequence length="101" mass="11763">MDYWPESCWFDFHHLISQFQLTLYHNAGHFNLVTLPGYSLDTKANHVSCDLKDQSERCLNQMLITNRCHLNQSETSLRQTSTTINESIANTGYRCPLKLQK</sequence>
<reference evidence="1" key="2">
    <citation type="journal article" date="2021" name="Genome Biol. Evol.">
        <title>Developing a high-quality reference genome for a parasitic bivalve with doubly uniparental inheritance (Bivalvia: Unionida).</title>
        <authorList>
            <person name="Smith C.H."/>
        </authorList>
    </citation>
    <scope>NUCLEOTIDE SEQUENCE</scope>
    <source>
        <strain evidence="1">CHS0354</strain>
        <tissue evidence="1">Mantle</tissue>
    </source>
</reference>
<proteinExistence type="predicted"/>
<dbReference type="AlphaFoldDB" id="A0AAE0W1X3"/>